<sequence>MNIHRISSSFEENVKTLELVSDPVAHLVLSRRIAVDLAGQGIEVNLNTSSFYFGGS</sequence>
<gene>
    <name evidence="1" type="ORF">LCGC14_2603430</name>
</gene>
<organism evidence="1">
    <name type="scientific">marine sediment metagenome</name>
    <dbReference type="NCBI Taxonomy" id="412755"/>
    <lineage>
        <taxon>unclassified sequences</taxon>
        <taxon>metagenomes</taxon>
        <taxon>ecological metagenomes</taxon>
    </lineage>
</organism>
<protein>
    <submittedName>
        <fullName evidence="1">Uncharacterized protein</fullName>
    </submittedName>
</protein>
<dbReference type="EMBL" id="LAZR01044007">
    <property type="protein sequence ID" value="KKL05699.1"/>
    <property type="molecule type" value="Genomic_DNA"/>
</dbReference>
<proteinExistence type="predicted"/>
<accession>A0A0F9A853</accession>
<evidence type="ECO:0000313" key="1">
    <source>
        <dbReference type="EMBL" id="KKL05699.1"/>
    </source>
</evidence>
<name>A0A0F9A853_9ZZZZ</name>
<reference evidence="1" key="1">
    <citation type="journal article" date="2015" name="Nature">
        <title>Complex archaea that bridge the gap between prokaryotes and eukaryotes.</title>
        <authorList>
            <person name="Spang A."/>
            <person name="Saw J.H."/>
            <person name="Jorgensen S.L."/>
            <person name="Zaremba-Niedzwiedzka K."/>
            <person name="Martijn J."/>
            <person name="Lind A.E."/>
            <person name="van Eijk R."/>
            <person name="Schleper C."/>
            <person name="Guy L."/>
            <person name="Ettema T.J."/>
        </authorList>
    </citation>
    <scope>NUCLEOTIDE SEQUENCE</scope>
</reference>
<comment type="caution">
    <text evidence="1">The sequence shown here is derived from an EMBL/GenBank/DDBJ whole genome shotgun (WGS) entry which is preliminary data.</text>
</comment>
<dbReference type="AlphaFoldDB" id="A0A0F9A853"/>